<feature type="transmembrane region" description="Helical" evidence="1">
    <location>
        <begin position="35"/>
        <end position="52"/>
    </location>
</feature>
<keyword evidence="1" id="KW-1133">Transmembrane helix</keyword>
<dbReference type="PANTHER" id="PTHR35797:SF1">
    <property type="entry name" value="PROTEASE"/>
    <property type="match status" value="1"/>
</dbReference>
<keyword evidence="1" id="KW-0472">Membrane</keyword>
<dbReference type="AlphaFoldDB" id="A0A7I8DUJ4"/>
<dbReference type="InterPro" id="IPR003675">
    <property type="entry name" value="Rce1/LyrA-like_dom"/>
</dbReference>
<evidence type="ECO:0000259" key="2">
    <source>
        <dbReference type="Pfam" id="PF02517"/>
    </source>
</evidence>
<organism evidence="3 4">
    <name type="scientific">Anaerocolumna chitinilytica</name>
    <dbReference type="NCBI Taxonomy" id="1727145"/>
    <lineage>
        <taxon>Bacteria</taxon>
        <taxon>Bacillati</taxon>
        <taxon>Bacillota</taxon>
        <taxon>Clostridia</taxon>
        <taxon>Lachnospirales</taxon>
        <taxon>Lachnospiraceae</taxon>
        <taxon>Anaerocolumna</taxon>
    </lineage>
</organism>
<dbReference type="GO" id="GO:0004175">
    <property type="term" value="F:endopeptidase activity"/>
    <property type="evidence" value="ECO:0007669"/>
    <property type="project" value="UniProtKB-ARBA"/>
</dbReference>
<dbReference type="PANTHER" id="PTHR35797">
    <property type="entry name" value="PROTEASE-RELATED"/>
    <property type="match status" value="1"/>
</dbReference>
<proteinExistence type="predicted"/>
<reference evidence="3 4" key="1">
    <citation type="submission" date="2020-08" db="EMBL/GenBank/DDBJ databases">
        <title>Draft genome sequencing of an Anaerocolumna strain isolated from anoxic soil subjected to BSD treatment.</title>
        <authorList>
            <person name="Uek A."/>
            <person name="Tonouchi A."/>
        </authorList>
    </citation>
    <scope>NUCLEOTIDE SEQUENCE [LARGE SCALE GENOMIC DNA]</scope>
    <source>
        <strain evidence="3 4">CTTW</strain>
    </source>
</reference>
<name>A0A7I8DUJ4_9FIRM</name>
<evidence type="ECO:0000313" key="3">
    <source>
        <dbReference type="EMBL" id="BCK01035.1"/>
    </source>
</evidence>
<evidence type="ECO:0000256" key="1">
    <source>
        <dbReference type="SAM" id="Phobius"/>
    </source>
</evidence>
<gene>
    <name evidence="3" type="ORF">bsdcttw_40750</name>
</gene>
<keyword evidence="4" id="KW-1185">Reference proteome</keyword>
<dbReference type="KEGG" id="acht:bsdcttw_40750"/>
<dbReference type="Pfam" id="PF02517">
    <property type="entry name" value="Rce1-like"/>
    <property type="match status" value="1"/>
</dbReference>
<feature type="transmembrane region" description="Helical" evidence="1">
    <location>
        <begin position="159"/>
        <end position="185"/>
    </location>
</feature>
<feature type="transmembrane region" description="Helical" evidence="1">
    <location>
        <begin position="97"/>
        <end position="115"/>
    </location>
</feature>
<evidence type="ECO:0000313" key="4">
    <source>
        <dbReference type="Proteomes" id="UP000515703"/>
    </source>
</evidence>
<keyword evidence="1" id="KW-0812">Transmembrane</keyword>
<accession>A0A7I8DUJ4</accession>
<feature type="domain" description="CAAX prenyl protease 2/Lysostaphin resistance protein A-like" evidence="2">
    <location>
        <begin position="39"/>
        <end position="140"/>
    </location>
</feature>
<feature type="transmembrane region" description="Helical" evidence="1">
    <location>
        <begin position="73"/>
        <end position="91"/>
    </location>
</feature>
<dbReference type="InterPro" id="IPR042150">
    <property type="entry name" value="MmRce1-like"/>
</dbReference>
<dbReference type="GO" id="GO:0080120">
    <property type="term" value="P:CAAX-box protein maturation"/>
    <property type="evidence" value="ECO:0007669"/>
    <property type="project" value="UniProtKB-ARBA"/>
</dbReference>
<sequence length="196" mass="22539">MFLYPIIIIALCSVLALVTKQGALSANWSDLLIKTIGLIPLSVILFVIGLTEEYGWRGYLLPRWCERYGLKKANIMVGIIWAMYHFPYLFILNLNCGIWSAIEFTILQMLMIFMFNFGFSYLYLLSQNVILASIMHILWNNVNVQVLGDTYRNTQNSIILGNIKVINGECFYGLIFTSIFAIIAYRKFQNIKSTFS</sequence>
<reference evidence="3 4" key="2">
    <citation type="submission" date="2020-08" db="EMBL/GenBank/DDBJ databases">
        <authorList>
            <person name="Ueki A."/>
            <person name="Tonouchi A."/>
        </authorList>
    </citation>
    <scope>NUCLEOTIDE SEQUENCE [LARGE SCALE GENOMIC DNA]</scope>
    <source>
        <strain evidence="3 4">CTTW</strain>
    </source>
</reference>
<dbReference type="Proteomes" id="UP000515703">
    <property type="component" value="Chromosome"/>
</dbReference>
<dbReference type="EMBL" id="AP023368">
    <property type="protein sequence ID" value="BCK01035.1"/>
    <property type="molecule type" value="Genomic_DNA"/>
</dbReference>
<protein>
    <recommendedName>
        <fullName evidence="2">CAAX prenyl protease 2/Lysostaphin resistance protein A-like domain-containing protein</fullName>
    </recommendedName>
</protein>